<dbReference type="InterPro" id="IPR037124">
    <property type="entry name" value="Chaperonin_GroES_sf"/>
</dbReference>
<protein>
    <recommendedName>
        <fullName evidence="4">20 kDa chaperonin, chloroplastic</fullName>
    </recommendedName>
    <alternativeName>
        <fullName evidence="3">Chaperonin 10</fullName>
    </alternativeName>
    <alternativeName>
        <fullName evidence="5">Protein Cpn21</fullName>
    </alternativeName>
</protein>
<dbReference type="GO" id="GO:0005524">
    <property type="term" value="F:ATP binding"/>
    <property type="evidence" value="ECO:0007669"/>
    <property type="project" value="InterPro"/>
</dbReference>
<dbReference type="EMBL" id="CM007361">
    <property type="protein sequence ID" value="OIW18768.1"/>
    <property type="molecule type" value="Genomic_DNA"/>
</dbReference>
<reference evidence="7 8" key="1">
    <citation type="journal article" date="2017" name="Plant Biotechnol. J.">
        <title>A comprehensive draft genome sequence for lupin (Lupinus angustifolius), an emerging health food: insights into plant-microbe interactions and legume evolution.</title>
        <authorList>
            <person name="Hane J.K."/>
            <person name="Ming Y."/>
            <person name="Kamphuis L.G."/>
            <person name="Nelson M.N."/>
            <person name="Garg G."/>
            <person name="Atkins C.A."/>
            <person name="Bayer P.E."/>
            <person name="Bravo A."/>
            <person name="Bringans S."/>
            <person name="Cannon S."/>
            <person name="Edwards D."/>
            <person name="Foley R."/>
            <person name="Gao L.L."/>
            <person name="Harrison M.J."/>
            <person name="Huang W."/>
            <person name="Hurgobin B."/>
            <person name="Li S."/>
            <person name="Liu C.W."/>
            <person name="McGrath A."/>
            <person name="Morahan G."/>
            <person name="Murray J."/>
            <person name="Weller J."/>
            <person name="Jian J."/>
            <person name="Singh K.B."/>
        </authorList>
    </citation>
    <scope>NUCLEOTIDE SEQUENCE [LARGE SCALE GENOMIC DNA]</scope>
    <source>
        <strain evidence="8">cv. Tanjil</strain>
        <tissue evidence="7">Whole plant</tissue>
    </source>
</reference>
<dbReference type="AlphaFoldDB" id="A0A4P1RV65"/>
<accession>A0A4P1RV65</accession>
<evidence type="ECO:0000256" key="3">
    <source>
        <dbReference type="ARBA" id="ARBA00031971"/>
    </source>
</evidence>
<keyword evidence="8" id="KW-1185">Reference proteome</keyword>
<dbReference type="Gene3D" id="2.30.33.40">
    <property type="entry name" value="GroES chaperonin"/>
    <property type="match status" value="2"/>
</dbReference>
<dbReference type="HAMAP" id="MF_00580">
    <property type="entry name" value="CH10"/>
    <property type="match status" value="2"/>
</dbReference>
<dbReference type="NCBIfam" id="NF001531">
    <property type="entry name" value="PRK00364.2-2"/>
    <property type="match status" value="2"/>
</dbReference>
<dbReference type="InterPro" id="IPR017416">
    <property type="entry name" value="Cpn20"/>
</dbReference>
<dbReference type="SMART" id="SM00883">
    <property type="entry name" value="Cpn10"/>
    <property type="match status" value="2"/>
</dbReference>
<dbReference type="InterPro" id="IPR020818">
    <property type="entry name" value="Chaperonin_GroES"/>
</dbReference>
<dbReference type="PANTHER" id="PTHR10772:SF63">
    <property type="entry name" value="20 KDA CHAPERONIN, CHLOROPLASTIC"/>
    <property type="match status" value="1"/>
</dbReference>
<dbReference type="Pfam" id="PF00166">
    <property type="entry name" value="Cpn10"/>
    <property type="match status" value="2"/>
</dbReference>
<evidence type="ECO:0000256" key="4">
    <source>
        <dbReference type="ARBA" id="ARBA00073031"/>
    </source>
</evidence>
<dbReference type="GO" id="GO:0044183">
    <property type="term" value="F:protein folding chaperone"/>
    <property type="evidence" value="ECO:0007669"/>
    <property type="project" value="InterPro"/>
</dbReference>
<gene>
    <name evidence="7" type="ORF">TanjilG_13520</name>
</gene>
<evidence type="ECO:0000256" key="2">
    <source>
        <dbReference type="ARBA" id="ARBA00023186"/>
    </source>
</evidence>
<organism evidence="7 8">
    <name type="scientific">Lupinus angustifolius</name>
    <name type="common">Narrow-leaved blue lupine</name>
    <dbReference type="NCBI Taxonomy" id="3871"/>
    <lineage>
        <taxon>Eukaryota</taxon>
        <taxon>Viridiplantae</taxon>
        <taxon>Streptophyta</taxon>
        <taxon>Embryophyta</taxon>
        <taxon>Tracheophyta</taxon>
        <taxon>Spermatophyta</taxon>
        <taxon>Magnoliopsida</taxon>
        <taxon>eudicotyledons</taxon>
        <taxon>Gunneridae</taxon>
        <taxon>Pentapetalae</taxon>
        <taxon>rosids</taxon>
        <taxon>fabids</taxon>
        <taxon>Fabales</taxon>
        <taxon>Fabaceae</taxon>
        <taxon>Papilionoideae</taxon>
        <taxon>50 kb inversion clade</taxon>
        <taxon>genistoids sensu lato</taxon>
        <taxon>core genistoids</taxon>
        <taxon>Genisteae</taxon>
        <taxon>Lupinus</taxon>
    </lineage>
</organism>
<sequence>MATSQLTASMISSRNLASFEGFRLSSLQFPSISHLRMDTLTQKSFPRFVVKASTVSALKYTSIKPLGDRVLVKINEADEKSEGGIILPTTAQTKPQGGEVVAVGEGKSVGKSKVEISVKTGARVVYSKYIGTEVDFNGSKHLILKDDDIIGILETDEVKDLKPLNDRILIQVAQAEEKTAGGLFLTDATKDKPSIGTVIAVGPGSVDEKGNKRPLSVTPGNTVLYSKYAGNDFKAKDGFDYITLRASDVIAVLSQ</sequence>
<dbReference type="Proteomes" id="UP000188354">
    <property type="component" value="Chromosome LG01"/>
</dbReference>
<dbReference type="FunFam" id="2.30.33.40:FF:000001">
    <property type="entry name" value="10 kDa chaperonin"/>
    <property type="match status" value="1"/>
</dbReference>
<dbReference type="PANTHER" id="PTHR10772">
    <property type="entry name" value="10 KDA HEAT SHOCK PROTEIN"/>
    <property type="match status" value="1"/>
</dbReference>
<dbReference type="SUPFAM" id="SSF50129">
    <property type="entry name" value="GroES-like"/>
    <property type="match status" value="2"/>
</dbReference>
<dbReference type="GO" id="GO:0051082">
    <property type="term" value="F:unfolded protein binding"/>
    <property type="evidence" value="ECO:0007669"/>
    <property type="project" value="TreeGrafter"/>
</dbReference>
<dbReference type="InterPro" id="IPR018369">
    <property type="entry name" value="Chaprnonin_Cpn10_CS"/>
</dbReference>
<evidence type="ECO:0000313" key="7">
    <source>
        <dbReference type="EMBL" id="OIW18768.1"/>
    </source>
</evidence>
<comment type="similarity">
    <text evidence="1 6">Belongs to the GroES chaperonin family.</text>
</comment>
<evidence type="ECO:0000256" key="5">
    <source>
        <dbReference type="ARBA" id="ARBA00079398"/>
    </source>
</evidence>
<dbReference type="GO" id="GO:0005739">
    <property type="term" value="C:mitochondrion"/>
    <property type="evidence" value="ECO:0007669"/>
    <property type="project" value="TreeGrafter"/>
</dbReference>
<dbReference type="KEGG" id="lang:109356435"/>
<dbReference type="GO" id="GO:0051087">
    <property type="term" value="F:protein-folding chaperone binding"/>
    <property type="evidence" value="ECO:0007669"/>
    <property type="project" value="TreeGrafter"/>
</dbReference>
<evidence type="ECO:0000256" key="1">
    <source>
        <dbReference type="ARBA" id="ARBA00006975"/>
    </source>
</evidence>
<dbReference type="PRINTS" id="PR00297">
    <property type="entry name" value="CHAPERONIN10"/>
</dbReference>
<dbReference type="OrthoDB" id="184876at2759"/>
<dbReference type="STRING" id="3871.A0A4P1RV65"/>
<name>A0A4P1RV65_LUPAN</name>
<dbReference type="GO" id="GO:0009507">
    <property type="term" value="C:chloroplast"/>
    <property type="evidence" value="ECO:0007669"/>
    <property type="project" value="TreeGrafter"/>
</dbReference>
<dbReference type="Gramene" id="OIW18768">
    <property type="protein sequence ID" value="OIW18768"/>
    <property type="gene ID" value="TanjilG_13520"/>
</dbReference>
<evidence type="ECO:0000256" key="6">
    <source>
        <dbReference type="RuleBase" id="RU003479"/>
    </source>
</evidence>
<dbReference type="PROSITE" id="PS00681">
    <property type="entry name" value="CHAPERONINS_CPN10"/>
    <property type="match status" value="2"/>
</dbReference>
<dbReference type="CDD" id="cd00320">
    <property type="entry name" value="cpn10"/>
    <property type="match status" value="2"/>
</dbReference>
<dbReference type="PIRSF" id="PIRSF038157">
    <property type="entry name" value="Chaperonin_21_chloroplast"/>
    <property type="match status" value="1"/>
</dbReference>
<evidence type="ECO:0000313" key="8">
    <source>
        <dbReference type="Proteomes" id="UP000188354"/>
    </source>
</evidence>
<dbReference type="GO" id="GO:0046914">
    <property type="term" value="F:transition metal ion binding"/>
    <property type="evidence" value="ECO:0007669"/>
    <property type="project" value="InterPro"/>
</dbReference>
<dbReference type="InterPro" id="IPR011032">
    <property type="entry name" value="GroES-like_sf"/>
</dbReference>
<proteinExistence type="inferred from homology"/>
<dbReference type="FunFam" id="2.30.33.40:FF:000005">
    <property type="entry name" value="20 kDa chaperonin, chloroplastic"/>
    <property type="match status" value="1"/>
</dbReference>
<keyword evidence="2 6" id="KW-0143">Chaperone</keyword>